<evidence type="ECO:0000259" key="7">
    <source>
        <dbReference type="PROSITE" id="PS51471"/>
    </source>
</evidence>
<dbReference type="STRING" id="34103.SAMN05421778_11114"/>
<dbReference type="EMBL" id="AZRA01000034">
    <property type="protein sequence ID" value="KDB52962.1"/>
    <property type="molecule type" value="Genomic_DNA"/>
</dbReference>
<dbReference type="PANTHER" id="PTHR10869:SF246">
    <property type="entry name" value="TRANSMEMBRANE PROLYL 4-HYDROXYLASE"/>
    <property type="match status" value="1"/>
</dbReference>
<dbReference type="InterPro" id="IPR005123">
    <property type="entry name" value="Oxoglu/Fe-dep_dioxygenase_dom"/>
</dbReference>
<accession>A0A059KNA9</accession>
<evidence type="ECO:0000313" key="8">
    <source>
        <dbReference type="EMBL" id="KDB52962.1"/>
    </source>
</evidence>
<gene>
    <name evidence="8" type="ORF">X805_14550</name>
</gene>
<evidence type="ECO:0000256" key="6">
    <source>
        <dbReference type="ARBA" id="ARBA00023004"/>
    </source>
</evidence>
<dbReference type="GO" id="GO:0004656">
    <property type="term" value="F:procollagen-proline 4-dioxygenase activity"/>
    <property type="evidence" value="ECO:0007669"/>
    <property type="project" value="TreeGrafter"/>
</dbReference>
<evidence type="ECO:0000256" key="4">
    <source>
        <dbReference type="ARBA" id="ARBA00022964"/>
    </source>
</evidence>
<dbReference type="Pfam" id="PF13640">
    <property type="entry name" value="2OG-FeII_Oxy_3"/>
    <property type="match status" value="1"/>
</dbReference>
<feature type="domain" description="Fe2OG dioxygenase" evidence="7">
    <location>
        <begin position="178"/>
        <end position="285"/>
    </location>
</feature>
<comment type="cofactor">
    <cofactor evidence="1">
        <name>L-ascorbate</name>
        <dbReference type="ChEBI" id="CHEBI:38290"/>
    </cofactor>
</comment>
<proteinExistence type="predicted"/>
<dbReference type="InterPro" id="IPR044862">
    <property type="entry name" value="Pro_4_hyd_alph_FE2OG_OXY"/>
</dbReference>
<reference evidence="8 9" key="1">
    <citation type="journal article" date="2014" name="FEMS Microbiol. Ecol.">
        <title>Sphaerotilus natans encrusted with nanoball-shaped Fe(III) oxide minerals formed by nitrate-reducing mixotrophic Fe(II) oxidation.</title>
        <authorList>
            <person name="Park S."/>
            <person name="Kim D.H."/>
            <person name="Lee J.H."/>
            <person name="Hur H.G."/>
        </authorList>
    </citation>
    <scope>NUCLEOTIDE SEQUENCE [LARGE SCALE GENOMIC DNA]</scope>
    <source>
        <strain evidence="8 9">DSM 6575</strain>
    </source>
</reference>
<dbReference type="PATRIC" id="fig|1286631.3.peg.1437"/>
<dbReference type="GO" id="GO:0031418">
    <property type="term" value="F:L-ascorbic acid binding"/>
    <property type="evidence" value="ECO:0007669"/>
    <property type="project" value="UniProtKB-KW"/>
</dbReference>
<keyword evidence="3" id="KW-0847">Vitamin C</keyword>
<keyword evidence="2" id="KW-0479">Metal-binding</keyword>
<dbReference type="Proteomes" id="UP000026714">
    <property type="component" value="Unassembled WGS sequence"/>
</dbReference>
<evidence type="ECO:0000256" key="1">
    <source>
        <dbReference type="ARBA" id="ARBA00001961"/>
    </source>
</evidence>
<keyword evidence="5" id="KW-0560">Oxidoreductase</keyword>
<dbReference type="InterPro" id="IPR006620">
    <property type="entry name" value="Pro_4_hyd_alph"/>
</dbReference>
<evidence type="ECO:0000313" key="9">
    <source>
        <dbReference type="Proteomes" id="UP000026714"/>
    </source>
</evidence>
<dbReference type="AlphaFoldDB" id="A0A059KNA9"/>
<dbReference type="GO" id="GO:0005506">
    <property type="term" value="F:iron ion binding"/>
    <property type="evidence" value="ECO:0007669"/>
    <property type="project" value="InterPro"/>
</dbReference>
<name>A0A059KNA9_9BURK</name>
<sequence>MTLQMSSTQTATPELRQWILEQAQAGHSPDAVLQAMVQSGWDEEVALEALEQTLSGFLAERSAAGAGLPAPVPVPEPRLDGRARLALPDGHEIAVVLQMHEPRVVVFSGFLSDAECDALRDLAAPRLARSETVDNVTGGSEVNEARTSAGMFFARGETALIEVIERRISALLNWPVENGEGLQVLHYGPGAEYKPHYDYFDPAQPGAPSILRRGGQRVGTLVMYLNTPEAGGATVFPDVRLEVAPVKGHAVFFSYDRAHPVSRSLHGGAPVLAGEKWVATKWMRERRFD</sequence>
<dbReference type="eggNOG" id="COG3751">
    <property type="taxonomic scope" value="Bacteria"/>
</dbReference>
<dbReference type="Gene3D" id="2.60.120.620">
    <property type="entry name" value="q2cbj1_9rhob like domain"/>
    <property type="match status" value="1"/>
</dbReference>
<evidence type="ECO:0000256" key="5">
    <source>
        <dbReference type="ARBA" id="ARBA00023002"/>
    </source>
</evidence>
<dbReference type="InterPro" id="IPR045054">
    <property type="entry name" value="P4HA-like"/>
</dbReference>
<dbReference type="SMART" id="SM00702">
    <property type="entry name" value="P4Hc"/>
    <property type="match status" value="1"/>
</dbReference>
<organism evidence="8 9">
    <name type="scientific">Sphaerotilus natans subsp. natans DSM 6575</name>
    <dbReference type="NCBI Taxonomy" id="1286631"/>
    <lineage>
        <taxon>Bacteria</taxon>
        <taxon>Pseudomonadati</taxon>
        <taxon>Pseudomonadota</taxon>
        <taxon>Betaproteobacteria</taxon>
        <taxon>Burkholderiales</taxon>
        <taxon>Sphaerotilaceae</taxon>
        <taxon>Sphaerotilus</taxon>
    </lineage>
</organism>
<protein>
    <submittedName>
        <fullName evidence="8">Procollagen-proline dioxygenase</fullName>
    </submittedName>
</protein>
<evidence type="ECO:0000256" key="3">
    <source>
        <dbReference type="ARBA" id="ARBA00022896"/>
    </source>
</evidence>
<dbReference type="PROSITE" id="PS51471">
    <property type="entry name" value="FE2OG_OXY"/>
    <property type="match status" value="1"/>
</dbReference>
<dbReference type="PANTHER" id="PTHR10869">
    <property type="entry name" value="PROLYL 4-HYDROXYLASE ALPHA SUBUNIT"/>
    <property type="match status" value="1"/>
</dbReference>
<keyword evidence="9" id="KW-1185">Reference proteome</keyword>
<evidence type="ECO:0000256" key="2">
    <source>
        <dbReference type="ARBA" id="ARBA00022723"/>
    </source>
</evidence>
<keyword evidence="6" id="KW-0408">Iron</keyword>
<keyword evidence="4 8" id="KW-0223">Dioxygenase</keyword>
<comment type="caution">
    <text evidence="8">The sequence shown here is derived from an EMBL/GenBank/DDBJ whole genome shotgun (WGS) entry which is preliminary data.</text>
</comment>